<accession>W6U6A9</accession>
<protein>
    <submittedName>
        <fullName evidence="1">Uncharacterized protein</fullName>
    </submittedName>
</protein>
<dbReference type="OrthoDB" id="6285070at2759"/>
<comment type="caution">
    <text evidence="1">The sequence shown here is derived from an EMBL/GenBank/DDBJ whole genome shotgun (WGS) entry which is preliminary data.</text>
</comment>
<sequence length="548" mass="59639">MRFCVQTKDRFVVRVVKITDKKTFQLGVSTDSPTSTPVEPLKAILHDPQKMQNIERLILEAIKGNNPPIYIGFQAQLPAIALGYVLKSTSADQVNTPNVLQTYRQCRLGKGVRLCFTCPLLGRGLNIQDFFSGKVFQRLTSWEKSSRQPGVLVEALQALKKSVDWMLQQIQLNGLRTVLPEVDYIFYPCAASPLLSTQQAVHNLSCSVDSTASKCTDLAVPSCSNCALTPLMPKKSSPVTIPTSRERASRQLSMVPPGQGIQQHQRQQQNPLLATLINSSRPLSAYGTCFDGARTENVVTKSLDRQISSSVGAYGSSLHQLSEYNLYETRYLKELQQHSTGTSSIISICHTDCNEAPTDQTCNGSLVSASASPPSRWLSNLASAINPALERGKACGTSPVYLSGVNPQKAVKISSSLSQENDFMATLINEVVDRLRKSPHLPLVVMPTQTPGSPPIVFQLPSSDVIFVGLPATTGQNGHERPRLVTSPADSSAFVVTSKRTTSSTIGVQPFNYYAERPDDPTFTVSAPHPGCILGVSPEGDLYEFKPS</sequence>
<gene>
    <name evidence="1" type="ORF">EGR_08433</name>
</gene>
<dbReference type="Proteomes" id="UP000019149">
    <property type="component" value="Unassembled WGS sequence"/>
</dbReference>
<reference evidence="1 2" key="1">
    <citation type="journal article" date="2013" name="Nat. Genet.">
        <title>The genome of the hydatid tapeworm Echinococcus granulosus.</title>
        <authorList>
            <person name="Zheng H."/>
            <person name="Zhang W."/>
            <person name="Zhang L."/>
            <person name="Zhang Z."/>
            <person name="Li J."/>
            <person name="Lu G."/>
            <person name="Zhu Y."/>
            <person name="Wang Y."/>
            <person name="Huang Y."/>
            <person name="Liu J."/>
            <person name="Kang H."/>
            <person name="Chen J."/>
            <person name="Wang L."/>
            <person name="Chen A."/>
            <person name="Yu S."/>
            <person name="Gao Z."/>
            <person name="Jin L."/>
            <person name="Gu W."/>
            <person name="Wang Z."/>
            <person name="Zhao L."/>
            <person name="Shi B."/>
            <person name="Wen H."/>
            <person name="Lin R."/>
            <person name="Jones M.K."/>
            <person name="Brejova B."/>
            <person name="Vinar T."/>
            <person name="Zhao G."/>
            <person name="McManus D.P."/>
            <person name="Chen Z."/>
            <person name="Zhou Y."/>
            <person name="Wang S."/>
        </authorList>
    </citation>
    <scope>NUCLEOTIDE SEQUENCE [LARGE SCALE GENOMIC DNA]</scope>
</reference>
<dbReference type="KEGG" id="egl:EGR_08433"/>
<dbReference type="EMBL" id="APAU02000106">
    <property type="protein sequence ID" value="EUB56705.1"/>
    <property type="molecule type" value="Genomic_DNA"/>
</dbReference>
<organism evidence="1 2">
    <name type="scientific">Echinococcus granulosus</name>
    <name type="common">Hydatid tapeworm</name>
    <dbReference type="NCBI Taxonomy" id="6210"/>
    <lineage>
        <taxon>Eukaryota</taxon>
        <taxon>Metazoa</taxon>
        <taxon>Spiralia</taxon>
        <taxon>Lophotrochozoa</taxon>
        <taxon>Platyhelminthes</taxon>
        <taxon>Cestoda</taxon>
        <taxon>Eucestoda</taxon>
        <taxon>Cyclophyllidea</taxon>
        <taxon>Taeniidae</taxon>
        <taxon>Echinococcus</taxon>
        <taxon>Echinococcus granulosus group</taxon>
    </lineage>
</organism>
<name>W6U6A9_ECHGR</name>
<dbReference type="OMA" id="IISICHT"/>
<dbReference type="CTD" id="36344148"/>
<proteinExistence type="predicted"/>
<evidence type="ECO:0000313" key="1">
    <source>
        <dbReference type="EMBL" id="EUB56705.1"/>
    </source>
</evidence>
<evidence type="ECO:0000313" key="2">
    <source>
        <dbReference type="Proteomes" id="UP000019149"/>
    </source>
</evidence>
<keyword evidence="2" id="KW-1185">Reference proteome</keyword>
<dbReference type="AlphaFoldDB" id="W6U6A9"/>
<dbReference type="RefSeq" id="XP_024347901.1">
    <property type="nucleotide sequence ID" value="XM_024497682.1"/>
</dbReference>
<dbReference type="GeneID" id="36344148"/>